<dbReference type="InterPro" id="IPR051448">
    <property type="entry name" value="CdaR-like_regulators"/>
</dbReference>
<feature type="domain" description="PucR C-terminal helix-turn-helix" evidence="2">
    <location>
        <begin position="461"/>
        <end position="518"/>
    </location>
</feature>
<dbReference type="InterPro" id="IPR042070">
    <property type="entry name" value="PucR_C-HTH_sf"/>
</dbReference>
<dbReference type="AlphaFoldDB" id="E0IDQ6"/>
<feature type="domain" description="Purine catabolism PurC-like" evidence="1">
    <location>
        <begin position="14"/>
        <end position="112"/>
    </location>
</feature>
<dbReference type="Pfam" id="PF07905">
    <property type="entry name" value="PucR"/>
    <property type="match status" value="1"/>
</dbReference>
<dbReference type="PANTHER" id="PTHR33744">
    <property type="entry name" value="CARBOHYDRATE DIACID REGULATOR"/>
    <property type="match status" value="1"/>
</dbReference>
<dbReference type="PANTHER" id="PTHR33744:SF15">
    <property type="entry name" value="CARBOHYDRATE DIACID REGULATOR"/>
    <property type="match status" value="1"/>
</dbReference>
<dbReference type="InterPro" id="IPR025736">
    <property type="entry name" value="PucR_C-HTH_dom"/>
</dbReference>
<evidence type="ECO:0000259" key="2">
    <source>
        <dbReference type="Pfam" id="PF13556"/>
    </source>
</evidence>
<evidence type="ECO:0000313" key="3">
    <source>
        <dbReference type="EMBL" id="EFM09260.1"/>
    </source>
</evidence>
<dbReference type="OrthoDB" id="142218at2"/>
<keyword evidence="4" id="KW-1185">Reference proteome</keyword>
<dbReference type="Gene3D" id="1.10.10.2840">
    <property type="entry name" value="PucR C-terminal helix-turn-helix domain"/>
    <property type="match status" value="1"/>
</dbReference>
<proteinExistence type="predicted"/>
<organism evidence="3 4">
    <name type="scientific">Paenibacillus curdlanolyticus YK9</name>
    <dbReference type="NCBI Taxonomy" id="717606"/>
    <lineage>
        <taxon>Bacteria</taxon>
        <taxon>Bacillati</taxon>
        <taxon>Bacillota</taxon>
        <taxon>Bacilli</taxon>
        <taxon>Bacillales</taxon>
        <taxon>Paenibacillaceae</taxon>
        <taxon>Paenibacillus</taxon>
    </lineage>
</organism>
<evidence type="ECO:0000259" key="1">
    <source>
        <dbReference type="Pfam" id="PF07905"/>
    </source>
</evidence>
<dbReference type="STRING" id="717606.PaecuDRAFT_3797"/>
<protein>
    <submittedName>
        <fullName evidence="3">Transcriptional regulator, PucR family</fullName>
    </submittedName>
</protein>
<dbReference type="RefSeq" id="WP_006039783.1">
    <property type="nucleotide sequence ID" value="NZ_AEDD01000011.1"/>
</dbReference>
<dbReference type="eggNOG" id="COG2508">
    <property type="taxonomic scope" value="Bacteria"/>
</dbReference>
<gene>
    <name evidence="3" type="ORF">PaecuDRAFT_3797</name>
</gene>
<reference evidence="3 4" key="1">
    <citation type="submission" date="2010-07" db="EMBL/GenBank/DDBJ databases">
        <title>The draft genome of Paenibacillus curdlanolyticus YK9.</title>
        <authorList>
            <consortium name="US DOE Joint Genome Institute (JGI-PGF)"/>
            <person name="Lucas S."/>
            <person name="Copeland A."/>
            <person name="Lapidus A."/>
            <person name="Cheng J.-F."/>
            <person name="Bruce D."/>
            <person name="Goodwin L."/>
            <person name="Pitluck S."/>
            <person name="Land M.L."/>
            <person name="Hauser L."/>
            <person name="Chang Y.-J."/>
            <person name="Jeffries C."/>
            <person name="Anderson I.J."/>
            <person name="Johnson E."/>
            <person name="Loganathan U."/>
            <person name="Mulhopadhyay B."/>
            <person name="Kyrpides N."/>
            <person name="Woyke T.J."/>
        </authorList>
    </citation>
    <scope>NUCLEOTIDE SEQUENCE [LARGE SCALE GENOMIC DNA]</scope>
    <source>
        <strain evidence="3 4">YK9</strain>
    </source>
</reference>
<dbReference type="EMBL" id="AEDD01000011">
    <property type="protein sequence ID" value="EFM09260.1"/>
    <property type="molecule type" value="Genomic_DNA"/>
</dbReference>
<accession>E0IDQ6</accession>
<dbReference type="Proteomes" id="UP000005387">
    <property type="component" value="Unassembled WGS sequence"/>
</dbReference>
<dbReference type="InterPro" id="IPR012914">
    <property type="entry name" value="PucR_dom"/>
</dbReference>
<dbReference type="Pfam" id="PF13556">
    <property type="entry name" value="HTH_30"/>
    <property type="match status" value="1"/>
</dbReference>
<evidence type="ECO:0000313" key="4">
    <source>
        <dbReference type="Proteomes" id="UP000005387"/>
    </source>
</evidence>
<name>E0IDQ6_9BACL</name>
<sequence>MRMTVEQALSVFPLSEGKLIAGRDGLNRVIYAVHVMQSTDMAGRVKEGDMLIASGASIQGSREDAIAWVRSLHQRGTAGISVSDSPEWREWAAFIAEEADRLSLPVIALPDAFNDESDIDGLLRAGIARQLFAVQDVLEKQKKLMRLALKRDKASDPSSVLADIMEIVGLPAAIIWQGDRVLLNATSCREAALLQHWRRLPVGRWKAIEGVRLLRYPLHDSDEEGGGTVLFQSVGQTSKAEDQLLLQAAELIASYAVLALPGAAGAAAPDDLGTMFLRYLQGGIPSRLLMERARKSGVMLCNGEYYCVLGVHKDAGKLSDRGLSQALMAHPQLTGLQIVHFTVEQGSLYVVPAETFQGVDKLAAVLRECAALVRGRGGPALARVAISYKKPASNQLREAYAECVDAIRLADGMADEEVVIPFSDKELAYLFEGIPRERMSRFYKTVLKKLSDEENDHERELMRTLDMFLQQDAQVGEAAKRLYIHRNTAAYRLEKIGEMLEVDFKKTSDLLRMKLAFLFRHMLMEENTAD</sequence>